<accession>A0ABW1T2Y4</accession>
<organism evidence="1 2">
    <name type="scientific">Longivirga aurantiaca</name>
    <dbReference type="NCBI Taxonomy" id="1837743"/>
    <lineage>
        <taxon>Bacteria</taxon>
        <taxon>Bacillati</taxon>
        <taxon>Actinomycetota</taxon>
        <taxon>Actinomycetes</taxon>
        <taxon>Sporichthyales</taxon>
        <taxon>Sporichthyaceae</taxon>
        <taxon>Longivirga</taxon>
    </lineage>
</organism>
<keyword evidence="2" id="KW-1185">Reference proteome</keyword>
<dbReference type="PANTHER" id="PTHR48100:SF62">
    <property type="entry name" value="GLUCOSYL-3-PHOSPHOGLYCERATE PHOSPHATASE"/>
    <property type="match status" value="1"/>
</dbReference>
<dbReference type="Pfam" id="PF00300">
    <property type="entry name" value="His_Phos_1"/>
    <property type="match status" value="1"/>
</dbReference>
<evidence type="ECO:0000313" key="1">
    <source>
        <dbReference type="EMBL" id="MFC6239087.1"/>
    </source>
</evidence>
<dbReference type="InterPro" id="IPR013078">
    <property type="entry name" value="His_Pase_superF_clade-1"/>
</dbReference>
<dbReference type="SUPFAM" id="SSF53254">
    <property type="entry name" value="Phosphoglycerate mutase-like"/>
    <property type="match status" value="1"/>
</dbReference>
<gene>
    <name evidence="1" type="ORF">ACFQGU_14475</name>
</gene>
<dbReference type="InterPro" id="IPR050275">
    <property type="entry name" value="PGM_Phosphatase"/>
</dbReference>
<dbReference type="Gene3D" id="3.40.50.1240">
    <property type="entry name" value="Phosphoglycerate mutase-like"/>
    <property type="match status" value="1"/>
</dbReference>
<name>A0ABW1T2Y4_9ACTN</name>
<evidence type="ECO:0000313" key="2">
    <source>
        <dbReference type="Proteomes" id="UP001596138"/>
    </source>
</evidence>
<reference evidence="2" key="1">
    <citation type="journal article" date="2019" name="Int. J. Syst. Evol. Microbiol.">
        <title>The Global Catalogue of Microorganisms (GCM) 10K type strain sequencing project: providing services to taxonomists for standard genome sequencing and annotation.</title>
        <authorList>
            <consortium name="The Broad Institute Genomics Platform"/>
            <consortium name="The Broad Institute Genome Sequencing Center for Infectious Disease"/>
            <person name="Wu L."/>
            <person name="Ma J."/>
        </authorList>
    </citation>
    <scope>NUCLEOTIDE SEQUENCE [LARGE SCALE GENOMIC DNA]</scope>
    <source>
        <strain evidence="2">CGMCC 4.7317</strain>
    </source>
</reference>
<dbReference type="Proteomes" id="UP001596138">
    <property type="component" value="Unassembled WGS sequence"/>
</dbReference>
<comment type="caution">
    <text evidence="1">The sequence shown here is derived from an EMBL/GenBank/DDBJ whole genome shotgun (WGS) entry which is preliminary data.</text>
</comment>
<dbReference type="RefSeq" id="WP_386767853.1">
    <property type="nucleotide sequence ID" value="NZ_JBHSTI010000008.1"/>
</dbReference>
<protein>
    <submittedName>
        <fullName evidence="1">Histidine phosphatase family protein</fullName>
    </submittedName>
</protein>
<dbReference type="CDD" id="cd07067">
    <property type="entry name" value="HP_PGM_like"/>
    <property type="match status" value="1"/>
</dbReference>
<dbReference type="EMBL" id="JBHSTI010000008">
    <property type="protein sequence ID" value="MFC6239087.1"/>
    <property type="molecule type" value="Genomic_DNA"/>
</dbReference>
<dbReference type="SMART" id="SM00855">
    <property type="entry name" value="PGAM"/>
    <property type="match status" value="1"/>
</dbReference>
<dbReference type="PANTHER" id="PTHR48100">
    <property type="entry name" value="BROAD-SPECIFICITY PHOSPHATASE YOR283W-RELATED"/>
    <property type="match status" value="1"/>
</dbReference>
<sequence length="212" mass="22973">MTARRVVLWRHGRTAWNAESRFQGSTDVPLDEVGIAQAERAARDLATLAPARIVASDLARARVTAEKLGEIVGLPVETDPDLRETYAGRWQGLVRDEIIATDGVHFRRWLSGDDVPAGDGETRTDVSVRVSAAVLRHADLLPPGGTLVVASHGGAIRAGIGTLLHLPQEHWTALGGLVNCAWSVLEELADGRWRLTEHNARSLPEDVFGDES</sequence>
<dbReference type="InterPro" id="IPR029033">
    <property type="entry name" value="His_PPase_superfam"/>
</dbReference>
<proteinExistence type="predicted"/>